<keyword evidence="3" id="KW-1185">Reference proteome</keyword>
<organism evidence="2 3">
    <name type="scientific">Eumeta variegata</name>
    <name type="common">Bagworm moth</name>
    <name type="synonym">Eumeta japonica</name>
    <dbReference type="NCBI Taxonomy" id="151549"/>
    <lineage>
        <taxon>Eukaryota</taxon>
        <taxon>Metazoa</taxon>
        <taxon>Ecdysozoa</taxon>
        <taxon>Arthropoda</taxon>
        <taxon>Hexapoda</taxon>
        <taxon>Insecta</taxon>
        <taxon>Pterygota</taxon>
        <taxon>Neoptera</taxon>
        <taxon>Endopterygota</taxon>
        <taxon>Lepidoptera</taxon>
        <taxon>Glossata</taxon>
        <taxon>Ditrysia</taxon>
        <taxon>Tineoidea</taxon>
        <taxon>Psychidae</taxon>
        <taxon>Oiketicinae</taxon>
        <taxon>Eumeta</taxon>
    </lineage>
</organism>
<accession>A0A4C1TYX6</accession>
<evidence type="ECO:0000256" key="1">
    <source>
        <dbReference type="SAM" id="MobiDB-lite"/>
    </source>
</evidence>
<comment type="caution">
    <text evidence="2">The sequence shown here is derived from an EMBL/GenBank/DDBJ whole genome shotgun (WGS) entry which is preliminary data.</text>
</comment>
<feature type="compositionally biased region" description="Low complexity" evidence="1">
    <location>
        <begin position="76"/>
        <end position="85"/>
    </location>
</feature>
<protein>
    <submittedName>
        <fullName evidence="2">Uncharacterized protein</fullName>
    </submittedName>
</protein>
<sequence length="100" mass="11197">MYYCAKLNAVLIGFHPTAIERVQSGQLTYTSTDWQSSFLRRYMQETEHGIPCERENLPHAAEEDADKPPKGRKRQPAACKLASSPAAALPHTTSYYLING</sequence>
<proteinExistence type="predicted"/>
<reference evidence="2 3" key="1">
    <citation type="journal article" date="2019" name="Commun. Biol.">
        <title>The bagworm genome reveals a unique fibroin gene that provides high tensile strength.</title>
        <authorList>
            <person name="Kono N."/>
            <person name="Nakamura H."/>
            <person name="Ohtoshi R."/>
            <person name="Tomita M."/>
            <person name="Numata K."/>
            <person name="Arakawa K."/>
        </authorList>
    </citation>
    <scope>NUCLEOTIDE SEQUENCE [LARGE SCALE GENOMIC DNA]</scope>
</reference>
<feature type="region of interest" description="Disordered" evidence="1">
    <location>
        <begin position="53"/>
        <end position="85"/>
    </location>
</feature>
<dbReference type="AlphaFoldDB" id="A0A4C1TYX6"/>
<name>A0A4C1TYX6_EUMVA</name>
<evidence type="ECO:0000313" key="3">
    <source>
        <dbReference type="Proteomes" id="UP000299102"/>
    </source>
</evidence>
<evidence type="ECO:0000313" key="2">
    <source>
        <dbReference type="EMBL" id="GBP19259.1"/>
    </source>
</evidence>
<feature type="compositionally biased region" description="Basic and acidic residues" evidence="1">
    <location>
        <begin position="53"/>
        <end position="69"/>
    </location>
</feature>
<gene>
    <name evidence="2" type="ORF">EVAR_79859_1</name>
</gene>
<dbReference type="EMBL" id="BGZK01000106">
    <property type="protein sequence ID" value="GBP19259.1"/>
    <property type="molecule type" value="Genomic_DNA"/>
</dbReference>
<dbReference type="Proteomes" id="UP000299102">
    <property type="component" value="Unassembled WGS sequence"/>
</dbReference>